<dbReference type="Proteomes" id="UP000198771">
    <property type="component" value="Unassembled WGS sequence"/>
</dbReference>
<dbReference type="EMBL" id="FMXO01000002">
    <property type="protein sequence ID" value="SDB08829.1"/>
    <property type="molecule type" value="Genomic_DNA"/>
</dbReference>
<keyword evidence="2" id="KW-1185">Reference proteome</keyword>
<gene>
    <name evidence="1" type="ORF">SAMN05660653_00428</name>
</gene>
<dbReference type="AlphaFoldDB" id="A0A1G6AKE7"/>
<evidence type="ECO:0000313" key="1">
    <source>
        <dbReference type="EMBL" id="SDB08829.1"/>
    </source>
</evidence>
<reference evidence="1 2" key="1">
    <citation type="submission" date="2016-10" db="EMBL/GenBank/DDBJ databases">
        <authorList>
            <person name="de Groot N.N."/>
        </authorList>
    </citation>
    <scope>NUCLEOTIDE SEQUENCE [LARGE SCALE GENOMIC DNA]</scope>
    <source>
        <strain evidence="1 2">ASO4-2</strain>
    </source>
</reference>
<evidence type="ECO:0000313" key="2">
    <source>
        <dbReference type="Proteomes" id="UP000198771"/>
    </source>
</evidence>
<name>A0A1G6AKE7_9BACT</name>
<accession>A0A1G6AKE7</accession>
<organism evidence="1 2">
    <name type="scientific">Desulfonatronum thiosulfatophilum</name>
    <dbReference type="NCBI Taxonomy" id="617002"/>
    <lineage>
        <taxon>Bacteria</taxon>
        <taxon>Pseudomonadati</taxon>
        <taxon>Thermodesulfobacteriota</taxon>
        <taxon>Desulfovibrionia</taxon>
        <taxon>Desulfovibrionales</taxon>
        <taxon>Desulfonatronaceae</taxon>
        <taxon>Desulfonatronum</taxon>
    </lineage>
</organism>
<proteinExistence type="predicted"/>
<sequence>MMFIQAMVRCYEAGERSLRGRKIKATRTKLNSYFMGSISAAYSSSLSRFTAALIRARWVKACGKLPRASPQGPVSSE</sequence>
<protein>
    <submittedName>
        <fullName evidence="1">Uncharacterized protein</fullName>
    </submittedName>
</protein>